<dbReference type="InterPro" id="IPR012854">
    <property type="entry name" value="Cu_amine_oxidase-like_N"/>
</dbReference>
<dbReference type="PROSITE" id="PS50297">
    <property type="entry name" value="ANK_REP_REGION"/>
    <property type="match status" value="1"/>
</dbReference>
<dbReference type="Pfam" id="PF12796">
    <property type="entry name" value="Ank_2"/>
    <property type="match status" value="1"/>
</dbReference>
<evidence type="ECO:0000313" key="7">
    <source>
        <dbReference type="Proteomes" id="UP000215145"/>
    </source>
</evidence>
<feature type="repeat" description="ANK" evidence="3">
    <location>
        <begin position="398"/>
        <end position="430"/>
    </location>
</feature>
<keyword evidence="7" id="KW-1185">Reference proteome</keyword>
<dbReference type="Gene3D" id="3.30.457.10">
    <property type="entry name" value="Copper amine oxidase-like, N-terminal domain"/>
    <property type="match status" value="1"/>
</dbReference>
<keyword evidence="4" id="KW-1133">Transmembrane helix</keyword>
<dbReference type="InterPro" id="IPR036582">
    <property type="entry name" value="Mao_N_sf"/>
</dbReference>
<dbReference type="EMBL" id="NMUQ01000001">
    <property type="protein sequence ID" value="OXM15731.1"/>
    <property type="molecule type" value="Genomic_DNA"/>
</dbReference>
<comment type="caution">
    <text evidence="6">The sequence shown here is derived from an EMBL/GenBank/DDBJ whole genome shotgun (WGS) entry which is preliminary data.</text>
</comment>
<keyword evidence="2 3" id="KW-0040">ANK repeat</keyword>
<dbReference type="SUPFAM" id="SSF48403">
    <property type="entry name" value="Ankyrin repeat"/>
    <property type="match status" value="1"/>
</dbReference>
<organism evidence="6 7">
    <name type="scientific">Paenibacillus herberti</name>
    <dbReference type="NCBI Taxonomy" id="1619309"/>
    <lineage>
        <taxon>Bacteria</taxon>
        <taxon>Bacillati</taxon>
        <taxon>Bacillota</taxon>
        <taxon>Bacilli</taxon>
        <taxon>Bacillales</taxon>
        <taxon>Paenibacillaceae</taxon>
        <taxon>Paenibacillus</taxon>
    </lineage>
</organism>
<dbReference type="InterPro" id="IPR050745">
    <property type="entry name" value="Multifunctional_regulatory"/>
</dbReference>
<evidence type="ECO:0000256" key="2">
    <source>
        <dbReference type="ARBA" id="ARBA00023043"/>
    </source>
</evidence>
<dbReference type="PANTHER" id="PTHR24189:SF50">
    <property type="entry name" value="ANKYRIN REPEAT AND SOCS BOX PROTEIN 2"/>
    <property type="match status" value="1"/>
</dbReference>
<evidence type="ECO:0000313" key="6">
    <source>
        <dbReference type="EMBL" id="OXM15731.1"/>
    </source>
</evidence>
<gene>
    <name evidence="6" type="ORF">CGZ75_03115</name>
</gene>
<dbReference type="InterPro" id="IPR036770">
    <property type="entry name" value="Ankyrin_rpt-contain_sf"/>
</dbReference>
<evidence type="ECO:0000256" key="3">
    <source>
        <dbReference type="PROSITE-ProRule" id="PRU00023"/>
    </source>
</evidence>
<feature type="domain" description="Copper amine oxidase-like N-terminal" evidence="5">
    <location>
        <begin position="53"/>
        <end position="157"/>
    </location>
</feature>
<accession>A0A229P119</accession>
<dbReference type="Pfam" id="PF07833">
    <property type="entry name" value="Cu_amine_oxidN1"/>
    <property type="match status" value="1"/>
</dbReference>
<dbReference type="AlphaFoldDB" id="A0A229P119"/>
<keyword evidence="4" id="KW-0812">Transmembrane</keyword>
<keyword evidence="1" id="KW-0677">Repeat</keyword>
<reference evidence="6 7" key="1">
    <citation type="submission" date="2017-07" db="EMBL/GenBank/DDBJ databases">
        <title>Paenibacillus herberti R33 genome sequencing and assembly.</title>
        <authorList>
            <person name="Su W."/>
        </authorList>
    </citation>
    <scope>NUCLEOTIDE SEQUENCE [LARGE SCALE GENOMIC DNA]</scope>
    <source>
        <strain evidence="6 7">R33</strain>
    </source>
</reference>
<dbReference type="Gene3D" id="1.25.40.20">
    <property type="entry name" value="Ankyrin repeat-containing domain"/>
    <property type="match status" value="2"/>
</dbReference>
<evidence type="ECO:0000259" key="5">
    <source>
        <dbReference type="Pfam" id="PF07833"/>
    </source>
</evidence>
<evidence type="ECO:0000256" key="4">
    <source>
        <dbReference type="SAM" id="Phobius"/>
    </source>
</evidence>
<proteinExistence type="predicted"/>
<dbReference type="InterPro" id="IPR002110">
    <property type="entry name" value="Ankyrin_rpt"/>
</dbReference>
<dbReference type="PANTHER" id="PTHR24189">
    <property type="entry name" value="MYOTROPHIN"/>
    <property type="match status" value="1"/>
</dbReference>
<dbReference type="SUPFAM" id="SSF55383">
    <property type="entry name" value="Copper amine oxidase, domain N"/>
    <property type="match status" value="1"/>
</dbReference>
<sequence>MERLHNQGQGIEVMQVLKKWAVVVSAAMLIVIGISGGATEAAAAKGTPISVYLNGKKQTFDQPPVIVNGATLVPLRGIFEGLGAKISLNGKTITATKGFTTIVHTIGQYGALVDGERVTMSQSSIVLKGRTLVPLRFIGEALDSKVSWDAGKRQVTVTALKGNELQARWAEKADTFVWSGKLDKLKQMLKYGWKPALSEQAWVGSVLTKNKDIVKLFLDNGASVNVIATDEDGGNLALLEAATLPYRVIANGDMIETSQTSDLELLRLLLAAKPAIKELEQEIGSLLWTPASYNRLLIAQELINAGASVKSDGERKFSAPLVGAAGYVDQDGNRAIEMMELLLKNGADANDCNCNPLEEYTALEYASGILYDAEDGSTEHKPDVRAVQLMLQYGADPKLDSSLYEAVAADSIDVVKLLLEKGADPNKLHPVVEQTPLELARENSNRELIALLEEKAKA</sequence>
<protein>
    <recommendedName>
        <fullName evidence="5">Copper amine oxidase-like N-terminal domain-containing protein</fullName>
    </recommendedName>
</protein>
<keyword evidence="4" id="KW-0472">Membrane</keyword>
<dbReference type="OrthoDB" id="1954422at2"/>
<dbReference type="SMART" id="SM00248">
    <property type="entry name" value="ANK"/>
    <property type="match status" value="3"/>
</dbReference>
<dbReference type="PROSITE" id="PS50088">
    <property type="entry name" value="ANK_REPEAT"/>
    <property type="match status" value="1"/>
</dbReference>
<feature type="transmembrane region" description="Helical" evidence="4">
    <location>
        <begin position="20"/>
        <end position="38"/>
    </location>
</feature>
<dbReference type="Proteomes" id="UP000215145">
    <property type="component" value="Unassembled WGS sequence"/>
</dbReference>
<name>A0A229P119_9BACL</name>
<evidence type="ECO:0000256" key="1">
    <source>
        <dbReference type="ARBA" id="ARBA00022737"/>
    </source>
</evidence>